<dbReference type="InterPro" id="IPR013105">
    <property type="entry name" value="TPR_2"/>
</dbReference>
<evidence type="ECO:0000256" key="2">
    <source>
        <dbReference type="ARBA" id="ARBA00022803"/>
    </source>
</evidence>
<evidence type="ECO:0000313" key="5">
    <source>
        <dbReference type="EMBL" id="TYI82869.1"/>
    </source>
</evidence>
<dbReference type="EMBL" id="CM017653">
    <property type="protein sequence ID" value="TYI82869.1"/>
    <property type="molecule type" value="Genomic_DNA"/>
</dbReference>
<dbReference type="SUPFAM" id="SSF48452">
    <property type="entry name" value="TPR-like"/>
    <property type="match status" value="1"/>
</dbReference>
<gene>
    <name evidence="5" type="ORF">E1A91_D05G251500v1</name>
</gene>
<dbReference type="PROSITE" id="PS50005">
    <property type="entry name" value="TPR"/>
    <property type="match status" value="2"/>
</dbReference>
<sequence>MGKLKSDSPLSRRIVRSFLDFLDSVEPAPGVDLEGLEVARECLVEVFKLDSASINYVKPDLLIDIFSSLDESEDKKIKSDLSHRGTSDNATASLSAHDIGDNWTKESQSTGVSKDELFGQFFAAIEKIHFLRAMPDGNDDPAQLDKATRLFEDAVNEMERSGCQAFDRKNLAETFKCQGNRTMQSKQYSDAIELYSIAVSLCDDNAVYYCNRAAAYTQIQKYNEAIRDCHKSIEIDPNYSKAYSRLGLAYYAQGNYADAIEKGFKKALQLDPNNQSVKENIQVAEQKLNDEQQRAEWDQGASSSQNNQGSNNQSSGSRSHGGSSPFRMPFDASSLPTEIASMLMNMASSAYQGQPSQNRQGEDDNINGSEEPGIRVGGNINLNFGEQMPIPEELTGAFRSVMEMFSGTPPHGNNQDTNGGSGANRSQRSPY</sequence>
<keyword evidence="6" id="KW-1185">Reference proteome</keyword>
<dbReference type="Pfam" id="PF07719">
    <property type="entry name" value="TPR_2"/>
    <property type="match status" value="1"/>
</dbReference>
<dbReference type="GO" id="GO:0072380">
    <property type="term" value="C:TRC complex"/>
    <property type="evidence" value="ECO:0007669"/>
    <property type="project" value="TreeGrafter"/>
</dbReference>
<dbReference type="InterPro" id="IPR011990">
    <property type="entry name" value="TPR-like_helical_dom_sf"/>
</dbReference>
<accession>A0A5D2V0M4</accession>
<dbReference type="FunFam" id="1.25.40.10:FF:000330">
    <property type="entry name" value="Tetratricopeptide repeat (TPR)-like superfamily protein"/>
    <property type="match status" value="1"/>
</dbReference>
<dbReference type="Proteomes" id="UP000323597">
    <property type="component" value="Chromosome D05"/>
</dbReference>
<feature type="repeat" description="TPR" evidence="3">
    <location>
        <begin position="240"/>
        <end position="274"/>
    </location>
</feature>
<dbReference type="GO" id="GO:0006620">
    <property type="term" value="P:post-translational protein targeting to endoplasmic reticulum membrane"/>
    <property type="evidence" value="ECO:0007669"/>
    <property type="project" value="TreeGrafter"/>
</dbReference>
<feature type="region of interest" description="Disordered" evidence="4">
    <location>
        <begin position="290"/>
        <end position="332"/>
    </location>
</feature>
<feature type="region of interest" description="Disordered" evidence="4">
    <location>
        <begin position="351"/>
        <end position="379"/>
    </location>
</feature>
<evidence type="ECO:0000256" key="4">
    <source>
        <dbReference type="SAM" id="MobiDB-lite"/>
    </source>
</evidence>
<dbReference type="PANTHER" id="PTHR45831:SF2">
    <property type="entry name" value="LD24721P"/>
    <property type="match status" value="1"/>
</dbReference>
<evidence type="ECO:0000256" key="1">
    <source>
        <dbReference type="ARBA" id="ARBA00022737"/>
    </source>
</evidence>
<dbReference type="GO" id="GO:0060090">
    <property type="term" value="F:molecular adaptor activity"/>
    <property type="evidence" value="ECO:0007669"/>
    <property type="project" value="TreeGrafter"/>
</dbReference>
<feature type="repeat" description="TPR" evidence="3">
    <location>
        <begin position="206"/>
        <end position="239"/>
    </location>
</feature>
<protein>
    <submittedName>
        <fullName evidence="5">Uncharacterized protein</fullName>
    </submittedName>
</protein>
<feature type="compositionally biased region" description="Polar residues" evidence="4">
    <location>
        <begin position="411"/>
        <end position="431"/>
    </location>
</feature>
<dbReference type="SMART" id="SM00028">
    <property type="entry name" value="TPR"/>
    <property type="match status" value="3"/>
</dbReference>
<dbReference type="AlphaFoldDB" id="A0A5D2V0M4"/>
<dbReference type="PANTHER" id="PTHR45831">
    <property type="entry name" value="LD24721P"/>
    <property type="match status" value="1"/>
</dbReference>
<dbReference type="InterPro" id="IPR047150">
    <property type="entry name" value="SGT"/>
</dbReference>
<evidence type="ECO:0000256" key="3">
    <source>
        <dbReference type="PROSITE-ProRule" id="PRU00339"/>
    </source>
</evidence>
<feature type="region of interest" description="Disordered" evidence="4">
    <location>
        <begin position="403"/>
        <end position="431"/>
    </location>
</feature>
<dbReference type="Gene3D" id="1.25.40.10">
    <property type="entry name" value="Tetratricopeptide repeat domain"/>
    <property type="match status" value="1"/>
</dbReference>
<dbReference type="GO" id="GO:0016020">
    <property type="term" value="C:membrane"/>
    <property type="evidence" value="ECO:0007669"/>
    <property type="project" value="TreeGrafter"/>
</dbReference>
<evidence type="ECO:0000313" key="6">
    <source>
        <dbReference type="Proteomes" id="UP000323597"/>
    </source>
</evidence>
<dbReference type="Gene3D" id="1.20.5.420">
    <property type="entry name" value="Immunoglobulin FC, subunit C"/>
    <property type="match status" value="1"/>
</dbReference>
<reference evidence="5 6" key="1">
    <citation type="submission" date="2019-07" db="EMBL/GenBank/DDBJ databases">
        <title>WGS assembly of Gossypium mustelinum.</title>
        <authorList>
            <person name="Chen Z.J."/>
            <person name="Sreedasyam A."/>
            <person name="Ando A."/>
            <person name="Song Q."/>
            <person name="De L."/>
            <person name="Hulse-Kemp A."/>
            <person name="Ding M."/>
            <person name="Ye W."/>
            <person name="Kirkbride R."/>
            <person name="Jenkins J."/>
            <person name="Plott C."/>
            <person name="Lovell J."/>
            <person name="Lin Y.-M."/>
            <person name="Vaughn R."/>
            <person name="Liu B."/>
            <person name="Li W."/>
            <person name="Simpson S."/>
            <person name="Scheffler B."/>
            <person name="Saski C."/>
            <person name="Grover C."/>
            <person name="Hu G."/>
            <person name="Conover J."/>
            <person name="Carlson J."/>
            <person name="Shu S."/>
            <person name="Boston L."/>
            <person name="Williams M."/>
            <person name="Peterson D."/>
            <person name="Mcgee K."/>
            <person name="Jones D."/>
            <person name="Wendel J."/>
            <person name="Stelly D."/>
            <person name="Grimwood J."/>
            <person name="Schmutz J."/>
        </authorList>
    </citation>
    <scope>NUCLEOTIDE SEQUENCE [LARGE SCALE GENOMIC DNA]</scope>
    <source>
        <strain evidence="5">1408120.09</strain>
    </source>
</reference>
<dbReference type="InterPro" id="IPR019734">
    <property type="entry name" value="TPR_rpt"/>
</dbReference>
<feature type="compositionally biased region" description="Low complexity" evidence="4">
    <location>
        <begin position="299"/>
        <end position="324"/>
    </location>
</feature>
<organism evidence="5 6">
    <name type="scientific">Gossypium mustelinum</name>
    <name type="common">Cotton</name>
    <name type="synonym">Gossypium caicoense</name>
    <dbReference type="NCBI Taxonomy" id="34275"/>
    <lineage>
        <taxon>Eukaryota</taxon>
        <taxon>Viridiplantae</taxon>
        <taxon>Streptophyta</taxon>
        <taxon>Embryophyta</taxon>
        <taxon>Tracheophyta</taxon>
        <taxon>Spermatophyta</taxon>
        <taxon>Magnoliopsida</taxon>
        <taxon>eudicotyledons</taxon>
        <taxon>Gunneridae</taxon>
        <taxon>Pentapetalae</taxon>
        <taxon>rosids</taxon>
        <taxon>malvids</taxon>
        <taxon>Malvales</taxon>
        <taxon>Malvaceae</taxon>
        <taxon>Malvoideae</taxon>
        <taxon>Gossypium</taxon>
    </lineage>
</organism>
<keyword evidence="1" id="KW-0677">Repeat</keyword>
<keyword evidence="2 3" id="KW-0802">TPR repeat</keyword>
<name>A0A5D2V0M4_GOSMU</name>
<proteinExistence type="predicted"/>
<dbReference type="Pfam" id="PF00515">
    <property type="entry name" value="TPR_1"/>
    <property type="match status" value="1"/>
</dbReference>